<feature type="compositionally biased region" description="Acidic residues" evidence="6">
    <location>
        <begin position="399"/>
        <end position="409"/>
    </location>
</feature>
<gene>
    <name evidence="9" type="ORF">B9J08_003439</name>
    <name evidence="10" type="ORF">CA7LBN_000574</name>
</gene>
<dbReference type="GO" id="GO:0005739">
    <property type="term" value="C:mitochondrion"/>
    <property type="evidence" value="ECO:0007669"/>
    <property type="project" value="TreeGrafter"/>
</dbReference>
<evidence type="ECO:0000256" key="5">
    <source>
        <dbReference type="ARBA" id="ARBA00023136"/>
    </source>
</evidence>
<dbReference type="Proteomes" id="UP000825438">
    <property type="component" value="Chromosome I"/>
</dbReference>
<feature type="region of interest" description="Disordered" evidence="6">
    <location>
        <begin position="344"/>
        <end position="434"/>
    </location>
</feature>
<dbReference type="AlphaFoldDB" id="A0A2H0ZML8"/>
<dbReference type="VEuPathDB" id="FungiDB:CJJ09_000667"/>
<dbReference type="STRING" id="498019.A0A2H0ZML8"/>
<reference evidence="9" key="1">
    <citation type="journal article" date="2017" name="Clin. Infect. Dis.">
        <title>Simultaneous emergence of multidrug-resistant Candida auris on 3 continents confirmed by whole-genome sequencing and epidemiological analyses.</title>
        <authorList>
            <person name="Lockhart S.R."/>
            <person name="Etienne K.A."/>
            <person name="Vallabhaneni S."/>
            <person name="Farooqi J."/>
            <person name="Chowdhary A."/>
            <person name="Govender N.P."/>
            <person name="Colombo A.L."/>
            <person name="Calvo B."/>
            <person name="Cuomo C.A."/>
            <person name="Desjardins C.A."/>
            <person name="Berkow E.L."/>
            <person name="Castanheira M."/>
            <person name="Magobo R.E."/>
            <person name="Jabeen K."/>
            <person name="Asghar R.J."/>
            <person name="Meis J.F."/>
            <person name="Jackson B."/>
            <person name="Chiller T."/>
            <person name="Litvintseva A.P."/>
        </authorList>
    </citation>
    <scope>NUCLEOTIDE SEQUENCE [LARGE SCALE GENOMIC DNA]</scope>
    <source>
        <strain evidence="9">B8441</strain>
    </source>
</reference>
<feature type="compositionally biased region" description="Polar residues" evidence="6">
    <location>
        <begin position="419"/>
        <end position="431"/>
    </location>
</feature>
<evidence type="ECO:0000313" key="10">
    <source>
        <dbReference type="EMBL" id="QWW21828.1"/>
    </source>
</evidence>
<dbReference type="GO" id="GO:0032934">
    <property type="term" value="F:sterol binding"/>
    <property type="evidence" value="ECO:0007669"/>
    <property type="project" value="TreeGrafter"/>
</dbReference>
<feature type="region of interest" description="Disordered" evidence="6">
    <location>
        <begin position="660"/>
        <end position="682"/>
    </location>
</feature>
<feature type="compositionally biased region" description="Low complexity" evidence="6">
    <location>
        <begin position="68"/>
        <end position="80"/>
    </location>
</feature>
<sequence>MDDDDDAWSYSYPPSTDLLPLQTTGSCDDGAFNDSLRGSHEGSSLRSPARLSSDLSKPPKLDNATFRSISSSSPGPSASSLGNKSSGGFMPKAVPADPHTTKRDASSIMSKEGSTNALASNGKDGSASPPSTPKTDLSNSIRIWQKQQEQDSQNTQLSEMAAAAAAEENNDVAVSPKIIAYRKTHKKTWSEGNGPAFLEQQNELEEEKFDRKLYVAEKFKGTQYRYATMRRNVDFHTLFRSIDLTDRLLDDFACALSREILLQGRLYVTERFICFNSNLLGWVTSLTVPFEDIKRIDKKSTAGLFPNGISIETKDAKHSFASFLSRDSVYEFLRTVWQASTGKPLSELNSSPPLPLSSTKSRPSSSAEGNISSYINSIDGDDGPDVKITGPVLPGEQTSTEEESTDESDYSNSDAELESPQTEASPVSKSLQDPAIVLTQIRRLKPESMYKNMGPETHIPTRVSKSFEDDDKMNEIMTATISAPMGTVFDILFGGENTSFHSHFLETHNASELSPYNDYHPMEEDPTRLERKYTYKRALGYSIGPKSTNCVVSEIIEHLNFADYVVLLSITSTPDVPSGGAFTVRTRYYFTWGEANTTTIKIAYFVKWTGSSWIKKMVENSTQTAQAEAAKDLIESLNKEIADHTFPASGPPALKADFEAAKAEQEEIPSSKTEKQKKRKEKATAGIFSSQSTIGAICILGSLFMSLLLAIQVRMMAEMSENKTLMQKQLAITTTLLGVLQLQNKKEAPNSSSDDIFWANVDAQEGRTLSKNERASYLVKQALLLLEDDDKNSVSQSLMGLL</sequence>
<evidence type="ECO:0000256" key="2">
    <source>
        <dbReference type="ARBA" id="ARBA00006582"/>
    </source>
</evidence>
<dbReference type="EMBL" id="PEKT02000007">
    <property type="protein sequence ID" value="PIS51838.1"/>
    <property type="molecule type" value="Genomic_DNA"/>
</dbReference>
<evidence type="ECO:0000256" key="7">
    <source>
        <dbReference type="SAM" id="Phobius"/>
    </source>
</evidence>
<evidence type="ECO:0000256" key="4">
    <source>
        <dbReference type="ARBA" id="ARBA00022989"/>
    </source>
</evidence>
<proteinExistence type="inferred from homology"/>
<comment type="similarity">
    <text evidence="2">Belongs to the YSP2 family.</text>
</comment>
<dbReference type="VEuPathDB" id="FungiDB:CJJ07_004433"/>
<dbReference type="EMBL" id="CP076749">
    <property type="protein sequence ID" value="QWW21828.1"/>
    <property type="molecule type" value="Genomic_DNA"/>
</dbReference>
<keyword evidence="4 7" id="KW-1133">Transmembrane helix</keyword>
<feature type="compositionally biased region" description="Polar residues" evidence="6">
    <location>
        <begin position="107"/>
        <end position="119"/>
    </location>
</feature>
<dbReference type="GO" id="GO:0032366">
    <property type="term" value="P:intracellular sterol transport"/>
    <property type="evidence" value="ECO:0007669"/>
    <property type="project" value="TreeGrafter"/>
</dbReference>
<feature type="compositionally biased region" description="Polar residues" evidence="6">
    <location>
        <begin position="367"/>
        <end position="376"/>
    </location>
</feature>
<dbReference type="VEuPathDB" id="FungiDB:CJI97_003513"/>
<dbReference type="GO" id="GO:0005886">
    <property type="term" value="C:plasma membrane"/>
    <property type="evidence" value="ECO:0007669"/>
    <property type="project" value="TreeGrafter"/>
</dbReference>
<feature type="region of interest" description="Disordered" evidence="6">
    <location>
        <begin position="1"/>
        <end position="137"/>
    </location>
</feature>
<dbReference type="VEuPathDB" id="FungiDB:QG37_01760"/>
<comment type="subcellular location">
    <subcellularLocation>
        <location evidence="1">Membrane</location>
        <topology evidence="1">Single-pass membrane protein</topology>
    </subcellularLocation>
</comment>
<dbReference type="GO" id="GO:0005789">
    <property type="term" value="C:endoplasmic reticulum membrane"/>
    <property type="evidence" value="ECO:0007669"/>
    <property type="project" value="TreeGrafter"/>
</dbReference>
<protein>
    <recommendedName>
        <fullName evidence="8">VASt domain-containing protein</fullName>
    </recommendedName>
</protein>
<keyword evidence="3 7" id="KW-0812">Transmembrane</keyword>
<feature type="transmembrane region" description="Helical" evidence="7">
    <location>
        <begin position="694"/>
        <end position="713"/>
    </location>
</feature>
<accession>A0A2H0ZML8</accession>
<dbReference type="CDD" id="cd13220">
    <property type="entry name" value="PH-GRAM_GRAMDC"/>
    <property type="match status" value="1"/>
</dbReference>
<evidence type="ECO:0000256" key="3">
    <source>
        <dbReference type="ARBA" id="ARBA00022692"/>
    </source>
</evidence>
<feature type="compositionally biased region" description="Low complexity" evidence="6">
    <location>
        <begin position="344"/>
        <end position="366"/>
    </location>
</feature>
<evidence type="ECO:0000256" key="6">
    <source>
        <dbReference type="SAM" id="MobiDB-lite"/>
    </source>
</evidence>
<dbReference type="GO" id="GO:0120015">
    <property type="term" value="F:sterol transfer activity"/>
    <property type="evidence" value="ECO:0007669"/>
    <property type="project" value="TreeGrafter"/>
</dbReference>
<dbReference type="VEuPathDB" id="FungiDB:B9J08_003439"/>
<dbReference type="PANTHER" id="PTHR23319:SF4">
    <property type="entry name" value="GRAM DOMAIN CONTAINING 1B, ISOFORM E"/>
    <property type="match status" value="1"/>
</dbReference>
<reference evidence="9" key="2">
    <citation type="submission" date="2017-11" db="EMBL/GenBank/DDBJ databases">
        <title>Candida auris genome assembly and annotation.</title>
        <authorList>
            <person name="Munoz J.F."/>
            <person name="Gade L.G."/>
            <person name="Chow N.A."/>
            <person name="Litvintseva A.P."/>
            <person name="Loparev V.N."/>
            <person name="Cuomo C.A."/>
        </authorList>
    </citation>
    <scope>NUCLEOTIDE SEQUENCE</scope>
    <source>
        <strain evidence="9">B8441</strain>
    </source>
</reference>
<dbReference type="Gene3D" id="2.30.29.30">
    <property type="entry name" value="Pleckstrin-homology domain (PH domain)/Phosphotyrosine-binding domain (PTB)"/>
    <property type="match status" value="1"/>
</dbReference>
<dbReference type="InterPro" id="IPR051482">
    <property type="entry name" value="Cholesterol_transport"/>
</dbReference>
<dbReference type="InterPro" id="IPR004182">
    <property type="entry name" value="GRAM"/>
</dbReference>
<evidence type="ECO:0000256" key="1">
    <source>
        <dbReference type="ARBA" id="ARBA00004167"/>
    </source>
</evidence>
<dbReference type="InterPro" id="IPR011993">
    <property type="entry name" value="PH-like_dom_sf"/>
</dbReference>
<dbReference type="PANTHER" id="PTHR23319">
    <property type="entry name" value="GRAM DOMAIN CONTAINING 1B, ISOFORM E"/>
    <property type="match status" value="1"/>
</dbReference>
<dbReference type="GO" id="GO:0032541">
    <property type="term" value="C:cortical endoplasmic reticulum"/>
    <property type="evidence" value="ECO:0007669"/>
    <property type="project" value="TreeGrafter"/>
</dbReference>
<feature type="domain" description="VASt" evidence="8">
    <location>
        <begin position="472"/>
        <end position="645"/>
    </location>
</feature>
<dbReference type="PROSITE" id="PS51778">
    <property type="entry name" value="VAST"/>
    <property type="match status" value="1"/>
</dbReference>
<evidence type="ECO:0000259" key="8">
    <source>
        <dbReference type="PROSITE" id="PS51778"/>
    </source>
</evidence>
<dbReference type="InterPro" id="IPR031968">
    <property type="entry name" value="VASt"/>
</dbReference>
<dbReference type="VEuPathDB" id="FungiDB:CJI96_0002029"/>
<evidence type="ECO:0000313" key="9">
    <source>
        <dbReference type="EMBL" id="PIS51838.1"/>
    </source>
</evidence>
<dbReference type="Pfam" id="PF16016">
    <property type="entry name" value="VASt"/>
    <property type="match status" value="1"/>
</dbReference>
<dbReference type="GO" id="GO:0140268">
    <property type="term" value="C:endoplasmic reticulum-plasma membrane contact site"/>
    <property type="evidence" value="ECO:0007669"/>
    <property type="project" value="TreeGrafter"/>
</dbReference>
<name>A0A2H0ZML8_CANAR</name>
<organism evidence="9">
    <name type="scientific">Candidozyma auris</name>
    <name type="common">Yeast</name>
    <name type="synonym">Candida auris</name>
    <dbReference type="NCBI Taxonomy" id="498019"/>
    <lineage>
        <taxon>Eukaryota</taxon>
        <taxon>Fungi</taxon>
        <taxon>Dikarya</taxon>
        <taxon>Ascomycota</taxon>
        <taxon>Saccharomycotina</taxon>
        <taxon>Pichiomycetes</taxon>
        <taxon>Metschnikowiaceae</taxon>
        <taxon>Candidozyma</taxon>
    </lineage>
</organism>
<reference evidence="10" key="3">
    <citation type="submission" date="2021-06" db="EMBL/GenBank/DDBJ databases">
        <title>Candida auris outbreak in lebanese hospital.</title>
        <authorList>
            <person name="Finianos M."/>
        </authorList>
    </citation>
    <scope>NUCLEOTIDE SEQUENCE</scope>
    <source>
        <strain evidence="10">CA7LBN</strain>
    </source>
</reference>
<keyword evidence="5 7" id="KW-0472">Membrane</keyword>
<dbReference type="OMA" id="DAWSYSF"/>
<dbReference type="Pfam" id="PF02893">
    <property type="entry name" value="GRAM"/>
    <property type="match status" value="1"/>
</dbReference>
<dbReference type="SMART" id="SM00568">
    <property type="entry name" value="GRAM"/>
    <property type="match status" value="1"/>
</dbReference>